<keyword evidence="2" id="KW-1185">Reference proteome</keyword>
<name>A0ACC5ZV79_9RHOB</name>
<accession>A0ACC5ZV79</accession>
<comment type="caution">
    <text evidence="1">The sequence shown here is derived from an EMBL/GenBank/DDBJ whole genome shotgun (WGS) entry which is preliminary data.</text>
</comment>
<dbReference type="Proteomes" id="UP001203036">
    <property type="component" value="Unassembled WGS sequence"/>
</dbReference>
<protein>
    <submittedName>
        <fullName evidence="1">Uncharacterized protein</fullName>
    </submittedName>
</protein>
<sequence length="115" mass="12634">MKYDTGANNTSTIFEAFSASARPTLTVDVARYQAYLDGSDLTPEQKEDVLQAAWSIVMTFVELGYGVHPLQEACGKDDEADSPSPARAFDRVILEDHNTDKPFEKPDPPGKPEAK</sequence>
<reference evidence="1" key="1">
    <citation type="submission" date="2022-06" db="EMBL/GenBank/DDBJ databases">
        <title>Lutimaribacter sp. EGI FJ00013, a novel bacterium isolated from a salt lake sediment enrichment.</title>
        <authorList>
            <person name="Gao L."/>
            <person name="Fang B.-Z."/>
            <person name="Li W.-J."/>
        </authorList>
    </citation>
    <scope>NUCLEOTIDE SEQUENCE</scope>
    <source>
        <strain evidence="1">EGI FJ00013</strain>
    </source>
</reference>
<dbReference type="EMBL" id="JAMQGO010000003">
    <property type="protein sequence ID" value="MCM2561755.1"/>
    <property type="molecule type" value="Genomic_DNA"/>
</dbReference>
<gene>
    <name evidence="1" type="ORF">M8744_06330</name>
</gene>
<proteinExistence type="predicted"/>
<evidence type="ECO:0000313" key="2">
    <source>
        <dbReference type="Proteomes" id="UP001203036"/>
    </source>
</evidence>
<organism evidence="1 2">
    <name type="scientific">Lutimaribacter degradans</name>
    <dbReference type="NCBI Taxonomy" id="2945989"/>
    <lineage>
        <taxon>Bacteria</taxon>
        <taxon>Pseudomonadati</taxon>
        <taxon>Pseudomonadota</taxon>
        <taxon>Alphaproteobacteria</taxon>
        <taxon>Rhodobacterales</taxon>
        <taxon>Roseobacteraceae</taxon>
        <taxon>Lutimaribacter</taxon>
    </lineage>
</organism>
<evidence type="ECO:0000313" key="1">
    <source>
        <dbReference type="EMBL" id="MCM2561755.1"/>
    </source>
</evidence>